<evidence type="ECO:0000256" key="8">
    <source>
        <dbReference type="SAM" id="MobiDB-lite"/>
    </source>
</evidence>
<dbReference type="Pfam" id="PF00082">
    <property type="entry name" value="Peptidase_S8"/>
    <property type="match status" value="1"/>
</dbReference>
<evidence type="ECO:0000256" key="2">
    <source>
        <dbReference type="ARBA" id="ARBA00022670"/>
    </source>
</evidence>
<keyword evidence="4 7" id="KW-0720">Serine protease</keyword>
<keyword evidence="3 7" id="KW-0378">Hydrolase</keyword>
<dbReference type="InterPro" id="IPR050131">
    <property type="entry name" value="Peptidase_S8_subtilisin-like"/>
</dbReference>
<feature type="active site" description="Charge relay system" evidence="7">
    <location>
        <position position="327"/>
    </location>
</feature>
<dbReference type="GO" id="GO:0005615">
    <property type="term" value="C:extracellular space"/>
    <property type="evidence" value="ECO:0007669"/>
    <property type="project" value="TreeGrafter"/>
</dbReference>
<feature type="chain" id="PRO_5004904278" description="subtilisin" evidence="9">
    <location>
        <begin position="30"/>
        <end position="626"/>
    </location>
</feature>
<dbReference type="EMBL" id="AZIL01001754">
    <property type="protein sequence ID" value="EWM23228.1"/>
    <property type="molecule type" value="Genomic_DNA"/>
</dbReference>
<evidence type="ECO:0000256" key="9">
    <source>
        <dbReference type="SAM" id="SignalP"/>
    </source>
</evidence>
<dbReference type="SUPFAM" id="SSF52743">
    <property type="entry name" value="Subtilisin-like"/>
    <property type="match status" value="1"/>
</dbReference>
<evidence type="ECO:0000313" key="11">
    <source>
        <dbReference type="EMBL" id="EWM23228.1"/>
    </source>
</evidence>
<dbReference type="GO" id="GO:0006508">
    <property type="term" value="P:proteolysis"/>
    <property type="evidence" value="ECO:0007669"/>
    <property type="project" value="UniProtKB-KW"/>
</dbReference>
<keyword evidence="2 7" id="KW-0645">Protease</keyword>
<dbReference type="Gene3D" id="3.40.50.200">
    <property type="entry name" value="Peptidase S8/S53 domain"/>
    <property type="match status" value="1"/>
</dbReference>
<evidence type="ECO:0000259" key="10">
    <source>
        <dbReference type="Pfam" id="PF00082"/>
    </source>
</evidence>
<dbReference type="InterPro" id="IPR000209">
    <property type="entry name" value="Peptidase_S8/S53_dom"/>
</dbReference>
<dbReference type="Proteomes" id="UP000019335">
    <property type="component" value="Chromosome 18"/>
</dbReference>
<dbReference type="PANTHER" id="PTHR43806">
    <property type="entry name" value="PEPTIDASE S8"/>
    <property type="match status" value="1"/>
</dbReference>
<feature type="compositionally biased region" description="Low complexity" evidence="8">
    <location>
        <begin position="263"/>
        <end position="283"/>
    </location>
</feature>
<dbReference type="InterPro" id="IPR023828">
    <property type="entry name" value="Peptidase_S8_Ser-AS"/>
</dbReference>
<evidence type="ECO:0000256" key="6">
    <source>
        <dbReference type="ARBA" id="ARBA00023619"/>
    </source>
</evidence>
<dbReference type="GO" id="GO:0004252">
    <property type="term" value="F:serine-type endopeptidase activity"/>
    <property type="evidence" value="ECO:0007669"/>
    <property type="project" value="UniProtKB-UniRule"/>
</dbReference>
<dbReference type="EC" id="3.4.21.62" evidence="6"/>
<reference evidence="11 12" key="1">
    <citation type="journal article" date="2014" name="Mol. Plant">
        <title>Chromosome Scale Genome Assembly and Transcriptome Profiling of Nannochloropsis gaditana in Nitrogen Depletion.</title>
        <authorList>
            <person name="Corteggiani Carpinelli E."/>
            <person name="Telatin A."/>
            <person name="Vitulo N."/>
            <person name="Forcato C."/>
            <person name="D'Angelo M."/>
            <person name="Schiavon R."/>
            <person name="Vezzi A."/>
            <person name="Giacometti G.M."/>
            <person name="Morosinotto T."/>
            <person name="Valle G."/>
        </authorList>
    </citation>
    <scope>NUCLEOTIDE SEQUENCE [LARGE SCALE GENOMIC DNA]</scope>
    <source>
        <strain evidence="11 12">B-31</strain>
    </source>
</reference>
<comment type="catalytic activity">
    <reaction evidence="5">
        <text>Hydrolysis of proteins with broad specificity for peptide bonds, and a preference for a large uncharged residue in P1. Hydrolyzes peptide amides.</text>
        <dbReference type="EC" id="3.4.21.62"/>
    </reaction>
</comment>
<feature type="region of interest" description="Disordered" evidence="8">
    <location>
        <begin position="333"/>
        <end position="367"/>
    </location>
</feature>
<gene>
    <name evidence="11" type="ORF">Naga_100506g2</name>
</gene>
<dbReference type="InterPro" id="IPR015500">
    <property type="entry name" value="Peptidase_S8_subtilisin-rel"/>
</dbReference>
<feature type="active site" description="Charge relay system" evidence="7">
    <location>
        <position position="539"/>
    </location>
</feature>
<dbReference type="PRINTS" id="PR00723">
    <property type="entry name" value="SUBTILISIN"/>
</dbReference>
<feature type="region of interest" description="Disordered" evidence="8">
    <location>
        <begin position="216"/>
        <end position="287"/>
    </location>
</feature>
<evidence type="ECO:0000256" key="4">
    <source>
        <dbReference type="ARBA" id="ARBA00022825"/>
    </source>
</evidence>
<feature type="compositionally biased region" description="Low complexity" evidence="8">
    <location>
        <begin position="216"/>
        <end position="244"/>
    </location>
</feature>
<evidence type="ECO:0000256" key="1">
    <source>
        <dbReference type="ARBA" id="ARBA00011073"/>
    </source>
</evidence>
<dbReference type="PROSITE" id="PS00138">
    <property type="entry name" value="SUBTILASE_SER"/>
    <property type="match status" value="1"/>
</dbReference>
<accession>W7TIA5</accession>
<evidence type="ECO:0000256" key="5">
    <source>
        <dbReference type="ARBA" id="ARBA00023529"/>
    </source>
</evidence>
<feature type="signal peptide" evidence="9">
    <location>
        <begin position="1"/>
        <end position="29"/>
    </location>
</feature>
<keyword evidence="9" id="KW-0732">Signal</keyword>
<keyword evidence="12" id="KW-1185">Reference proteome</keyword>
<protein>
    <recommendedName>
        <fullName evidence="6">subtilisin</fullName>
        <ecNumber evidence="6">3.4.21.62</ecNumber>
    </recommendedName>
</protein>
<feature type="active site" description="Charge relay system" evidence="7">
    <location>
        <position position="370"/>
    </location>
</feature>
<dbReference type="OrthoDB" id="193096at2759"/>
<dbReference type="InterPro" id="IPR036852">
    <property type="entry name" value="Peptidase_S8/S53_dom_sf"/>
</dbReference>
<dbReference type="PROSITE" id="PS51892">
    <property type="entry name" value="SUBTILASE"/>
    <property type="match status" value="1"/>
</dbReference>
<proteinExistence type="inferred from homology"/>
<dbReference type="AlphaFoldDB" id="W7TIA5"/>
<comment type="caution">
    <text evidence="11">The sequence shown here is derived from an EMBL/GenBank/DDBJ whole genome shotgun (WGS) entry which is preliminary data.</text>
</comment>
<name>W7TIA5_9STRA</name>
<sequence length="626" mass="65031">MERCRLLSVTRSIFSFLLLLCRLLPTVSIYEKYDTIDNGRFFILPGKQLSTASIDTGRMRLKPIQDVGRQFLLALDDTACPPSPGRLGKKTCQEVAAASLSAANCSDVASYESLQMVSAVCFGPMDSSPFHAEESLRGKLAALPFVRGVTADLQVRGPFQQRAVTDEELTAAVAEAEARGKRVDIIDNGPIRAFSTGAAKSLYKFGQRMTATPAPTIVPAAGTAPPMNASANTTAAGSGSTGTNRGVVPPPTPISSDAPTARTGDSTPASPGSSPSGADPSPANVSWLAPDDINWGLDRINQLGLDLDRDTRTCHSRGKGVIIFSVDTGCRTSHQEFGGRARTESVRLPDSGLQDPEPYAATGGADDHGHGTHTAAVAAGASVGVAPEAEIRCIKALDQNGVGRLAHTVAALEMIAAARLATPSTPMVASLSISAPADAAMDAAVARLQALGVVVVVAAGNEGRWVEKYSPAGEPSAITVGATQPPSGGKLFLFNREKGDSREAYSNQGTAVDIYAPGTNIFSAGIENDQAYGYRTGTSQAAPFVTGAIACVLGDALAANGPVACRSSSSLLEALINPNIEVKHRTRGPQSFGDNKRPFLYVPPGAKYDLRCPLPSGLVGAILYAG</sequence>
<comment type="similarity">
    <text evidence="1 7">Belongs to the peptidase S8 family.</text>
</comment>
<evidence type="ECO:0000256" key="7">
    <source>
        <dbReference type="PROSITE-ProRule" id="PRU01240"/>
    </source>
</evidence>
<evidence type="ECO:0000256" key="3">
    <source>
        <dbReference type="ARBA" id="ARBA00022801"/>
    </source>
</evidence>
<feature type="compositionally biased region" description="Basic and acidic residues" evidence="8">
    <location>
        <begin position="333"/>
        <end position="347"/>
    </location>
</feature>
<feature type="domain" description="Peptidase S8/S53" evidence="10">
    <location>
        <begin position="318"/>
        <end position="554"/>
    </location>
</feature>
<dbReference type="PANTHER" id="PTHR43806:SF58">
    <property type="entry name" value="ALKALINE PROTEASE 1-RELATED"/>
    <property type="match status" value="1"/>
</dbReference>
<organism evidence="11 12">
    <name type="scientific">Nannochloropsis gaditana</name>
    <dbReference type="NCBI Taxonomy" id="72520"/>
    <lineage>
        <taxon>Eukaryota</taxon>
        <taxon>Sar</taxon>
        <taxon>Stramenopiles</taxon>
        <taxon>Ochrophyta</taxon>
        <taxon>Eustigmatophyceae</taxon>
        <taxon>Eustigmatales</taxon>
        <taxon>Monodopsidaceae</taxon>
        <taxon>Nannochloropsis</taxon>
    </lineage>
</organism>
<evidence type="ECO:0000313" key="12">
    <source>
        <dbReference type="Proteomes" id="UP000019335"/>
    </source>
</evidence>